<dbReference type="SUPFAM" id="SSF58104">
    <property type="entry name" value="Methyl-accepting chemotaxis protein (MCP) signaling domain"/>
    <property type="match status" value="1"/>
</dbReference>
<keyword evidence="1 2" id="KW-0807">Transducer</keyword>
<feature type="domain" description="Methyl-accepting transducer" evidence="3">
    <location>
        <begin position="105"/>
        <end position="279"/>
    </location>
</feature>
<proteinExistence type="predicted"/>
<dbReference type="PANTHER" id="PTHR32089">
    <property type="entry name" value="METHYL-ACCEPTING CHEMOTAXIS PROTEIN MCPB"/>
    <property type="match status" value="1"/>
</dbReference>
<organism evidence="4 5">
    <name type="scientific">Formimonas warabiya</name>
    <dbReference type="NCBI Taxonomy" id="1761012"/>
    <lineage>
        <taxon>Bacteria</taxon>
        <taxon>Bacillati</taxon>
        <taxon>Bacillota</taxon>
        <taxon>Clostridia</taxon>
        <taxon>Eubacteriales</taxon>
        <taxon>Peptococcaceae</taxon>
        <taxon>Candidatus Formimonas</taxon>
    </lineage>
</organism>
<dbReference type="AlphaFoldDB" id="A0A3G1L2F7"/>
<dbReference type="PROSITE" id="PS50111">
    <property type="entry name" value="CHEMOTAXIS_TRANSDUC_2"/>
    <property type="match status" value="1"/>
</dbReference>
<keyword evidence="5" id="KW-1185">Reference proteome</keyword>
<dbReference type="EMBL" id="CP017634">
    <property type="protein sequence ID" value="ATW28655.1"/>
    <property type="molecule type" value="Genomic_DNA"/>
</dbReference>
<dbReference type="Gene3D" id="1.10.287.950">
    <property type="entry name" value="Methyl-accepting chemotaxis protein"/>
    <property type="match status" value="1"/>
</dbReference>
<dbReference type="SMART" id="SM00283">
    <property type="entry name" value="MA"/>
    <property type="match status" value="1"/>
</dbReference>
<dbReference type="Pfam" id="PF00015">
    <property type="entry name" value="MCPsignal"/>
    <property type="match status" value="1"/>
</dbReference>
<evidence type="ECO:0000256" key="1">
    <source>
        <dbReference type="ARBA" id="ARBA00023224"/>
    </source>
</evidence>
<dbReference type="PANTHER" id="PTHR32089:SF112">
    <property type="entry name" value="LYSOZYME-LIKE PROTEIN-RELATED"/>
    <property type="match status" value="1"/>
</dbReference>
<sequence length="279" mass="29680">MPPEEKDPILEYFVRLAPLIQELIPLDCMIGISDREKFLYNLDGREIKNPKAIPGKPIPGESGLSKAIQKEGTVRITVSGETYGGPAFKTTTVPVRDEAGRVIGAVGLALSLSAQDALTEVAGTVATLARDASMAVEGLAESAQNLTRHHETLLSVVEEVRQQVSKTETILGFIREVAGKSNLLGLNAAIEAARAGEGGRGFSVVAEEIRKMSAYSTNSVKEIKDILVAINEKVGKMAKSISQVSDEAQNEAAATEEISASVQELATLAQKIETVAQII</sequence>
<reference evidence="4 5" key="1">
    <citation type="submission" date="2016-10" db="EMBL/GenBank/DDBJ databases">
        <title>Complete Genome Sequence of Peptococcaceae strain DCMF.</title>
        <authorList>
            <person name="Edwards R.J."/>
            <person name="Holland S.I."/>
            <person name="Deshpande N.P."/>
            <person name="Wong Y.K."/>
            <person name="Ertan H."/>
            <person name="Manefield M."/>
            <person name="Russell T.L."/>
            <person name="Lee M.J."/>
        </authorList>
    </citation>
    <scope>NUCLEOTIDE SEQUENCE [LARGE SCALE GENOMIC DNA]</scope>
    <source>
        <strain evidence="4 5">DCMF</strain>
    </source>
</reference>
<dbReference type="GO" id="GO:0007165">
    <property type="term" value="P:signal transduction"/>
    <property type="evidence" value="ECO:0007669"/>
    <property type="project" value="UniProtKB-KW"/>
</dbReference>
<evidence type="ECO:0000256" key="2">
    <source>
        <dbReference type="PROSITE-ProRule" id="PRU00284"/>
    </source>
</evidence>
<dbReference type="Proteomes" id="UP000323521">
    <property type="component" value="Chromosome"/>
</dbReference>
<dbReference type="InterPro" id="IPR004089">
    <property type="entry name" value="MCPsignal_dom"/>
</dbReference>
<dbReference type="KEGG" id="fwa:DCMF_16050"/>
<name>A0A3G1L2F7_FORW1</name>
<evidence type="ECO:0000259" key="3">
    <source>
        <dbReference type="PROSITE" id="PS50111"/>
    </source>
</evidence>
<evidence type="ECO:0000313" key="4">
    <source>
        <dbReference type="EMBL" id="ATW28655.1"/>
    </source>
</evidence>
<protein>
    <recommendedName>
        <fullName evidence="3">Methyl-accepting transducer domain-containing protein</fullName>
    </recommendedName>
</protein>
<gene>
    <name evidence="4" type="ORF">DCMF_16050</name>
</gene>
<dbReference type="GO" id="GO:0016020">
    <property type="term" value="C:membrane"/>
    <property type="evidence" value="ECO:0007669"/>
    <property type="project" value="InterPro"/>
</dbReference>
<evidence type="ECO:0000313" key="5">
    <source>
        <dbReference type="Proteomes" id="UP000323521"/>
    </source>
</evidence>
<accession>A0A3G1L2F7</accession>